<dbReference type="InterPro" id="IPR016935">
    <property type="entry name" value="Opine_metallophore_DH"/>
</dbReference>
<dbReference type="RefSeq" id="WP_192023817.1">
    <property type="nucleotide sequence ID" value="NZ_JACYTN010000002.1"/>
</dbReference>
<organism evidence="1 2">
    <name type="scientific">Paenibacillus arenosi</name>
    <dbReference type="NCBI Taxonomy" id="2774142"/>
    <lineage>
        <taxon>Bacteria</taxon>
        <taxon>Bacillati</taxon>
        <taxon>Bacillota</taxon>
        <taxon>Bacilli</taxon>
        <taxon>Bacillales</taxon>
        <taxon>Paenibacillaceae</taxon>
        <taxon>Paenibacillus</taxon>
    </lineage>
</organism>
<name>A0ABR9ATC0_9BACL</name>
<accession>A0ABR9ATC0</accession>
<dbReference type="Proteomes" id="UP000634529">
    <property type="component" value="Unassembled WGS sequence"/>
</dbReference>
<evidence type="ECO:0000313" key="2">
    <source>
        <dbReference type="Proteomes" id="UP000634529"/>
    </source>
</evidence>
<reference evidence="1 2" key="1">
    <citation type="submission" date="2020-09" db="EMBL/GenBank/DDBJ databases">
        <title>Paenibacillus sp. CAU 1523 isolated from sand of Haeundae Beach.</title>
        <authorList>
            <person name="Kim W."/>
        </authorList>
    </citation>
    <scope>NUCLEOTIDE SEQUENCE [LARGE SCALE GENOMIC DNA]</scope>
    <source>
        <strain evidence="1 2">CAU 1523</strain>
    </source>
</reference>
<protein>
    <submittedName>
        <fullName evidence="1">Opine metallophore biosynthesis dehydrogenase</fullName>
    </submittedName>
</protein>
<proteinExistence type="predicted"/>
<sequence>MTKQATIHNQGAAEEQEIRSSPFGNTLLIGAGPAAIHVAVQLSHGWSDKLGMLNREGPHAVRLNDELHQSNHMITSRLQGERLQHLTGSVQLHHFYTGYNGIEVEGNWETIFLCTPCDSYREVIRSLKLDRMSTVSTIILLSPNFGSNLLVHSELPTDRNIDVISLSTYFAATKFDSTSITTVYTKAMKKKVYVGSSHSNSLSIIHLQRFISSLGVACEVVSNPIEAESRSITMYVHPPLFINEFSLDQILHPFPSKKFMYKLYPEGPITPQVIHIMAQLWREISRFLSSCRSEPINLLQFMNDDNYPVHEESLSRYEIEHFVELETTQQEYLLYIRYASLLIDPFSSADEEGKYFDFSAVPYKTVYQDEAGRWIIPRIPFEDYRRLKVIYGLAELMNVEMPQAGQLIQRFERRLEQFIVEKGMSAIHPEMCNDTTSEEIETIYTEWRRLT</sequence>
<comment type="caution">
    <text evidence="1">The sequence shown here is derived from an EMBL/GenBank/DDBJ whole genome shotgun (WGS) entry which is preliminary data.</text>
</comment>
<gene>
    <name evidence="1" type="ORF">IFO66_03525</name>
</gene>
<dbReference type="EMBL" id="JACYTN010000002">
    <property type="protein sequence ID" value="MBD8497365.1"/>
    <property type="molecule type" value="Genomic_DNA"/>
</dbReference>
<evidence type="ECO:0000313" key="1">
    <source>
        <dbReference type="EMBL" id="MBD8497365.1"/>
    </source>
</evidence>
<dbReference type="Pfam" id="PF10100">
    <property type="entry name" value="Staph_opine_DH"/>
    <property type="match status" value="1"/>
</dbReference>
<keyword evidence="2" id="KW-1185">Reference proteome</keyword>